<dbReference type="SUPFAM" id="SSF63380">
    <property type="entry name" value="Riboflavin synthase domain-like"/>
    <property type="match status" value="1"/>
</dbReference>
<dbReference type="InterPro" id="IPR017927">
    <property type="entry name" value="FAD-bd_FR_type"/>
</dbReference>
<dbReference type="PRINTS" id="PR00371">
    <property type="entry name" value="FPNCR"/>
</dbReference>
<gene>
    <name evidence="2" type="ORF">S06H3_01405</name>
</gene>
<dbReference type="GO" id="GO:0016491">
    <property type="term" value="F:oxidoreductase activity"/>
    <property type="evidence" value="ECO:0007669"/>
    <property type="project" value="InterPro"/>
</dbReference>
<protein>
    <recommendedName>
        <fullName evidence="1">FAD-binding FR-type domain-containing protein</fullName>
    </recommendedName>
</protein>
<dbReference type="EMBL" id="BARV01000348">
    <property type="protein sequence ID" value="GAH97175.1"/>
    <property type="molecule type" value="Genomic_DNA"/>
</dbReference>
<dbReference type="InterPro" id="IPR008333">
    <property type="entry name" value="Cbr1-like_FAD-bd_dom"/>
</dbReference>
<organism evidence="2">
    <name type="scientific">marine sediment metagenome</name>
    <dbReference type="NCBI Taxonomy" id="412755"/>
    <lineage>
        <taxon>unclassified sequences</taxon>
        <taxon>metagenomes</taxon>
        <taxon>ecological metagenomes</taxon>
    </lineage>
</organism>
<comment type="caution">
    <text evidence="2">The sequence shown here is derived from an EMBL/GenBank/DDBJ whole genome shotgun (WGS) entry which is preliminary data.</text>
</comment>
<feature type="non-terminal residue" evidence="2">
    <location>
        <position position="178"/>
    </location>
</feature>
<dbReference type="PROSITE" id="PS51384">
    <property type="entry name" value="FAD_FR"/>
    <property type="match status" value="1"/>
</dbReference>
<dbReference type="Pfam" id="PF00175">
    <property type="entry name" value="NAD_binding_1"/>
    <property type="match status" value="1"/>
</dbReference>
<dbReference type="InterPro" id="IPR050353">
    <property type="entry name" value="PyrK_electron_transfer"/>
</dbReference>
<dbReference type="InterPro" id="IPR039261">
    <property type="entry name" value="FNR_nucleotide-bd"/>
</dbReference>
<dbReference type="Pfam" id="PF00970">
    <property type="entry name" value="FAD_binding_6"/>
    <property type="match status" value="1"/>
</dbReference>
<evidence type="ECO:0000313" key="2">
    <source>
        <dbReference type="EMBL" id="GAH97175.1"/>
    </source>
</evidence>
<dbReference type="PANTHER" id="PTHR43513:SF1">
    <property type="entry name" value="ANAEROBIC SULFITE REDUCTASE SUBUNIT B"/>
    <property type="match status" value="1"/>
</dbReference>
<dbReference type="PANTHER" id="PTHR43513">
    <property type="entry name" value="DIHYDROOROTATE DEHYDROGENASE B (NAD(+)), ELECTRON TRANSFER SUBUNIT"/>
    <property type="match status" value="1"/>
</dbReference>
<dbReference type="Gene3D" id="2.40.30.10">
    <property type="entry name" value="Translation factors"/>
    <property type="match status" value="1"/>
</dbReference>
<accession>X1KU65</accession>
<reference evidence="2" key="1">
    <citation type="journal article" date="2014" name="Front. Microbiol.">
        <title>High frequency of phylogenetically diverse reductive dehalogenase-homologous genes in deep subseafloor sedimentary metagenomes.</title>
        <authorList>
            <person name="Kawai M."/>
            <person name="Futagami T."/>
            <person name="Toyoda A."/>
            <person name="Takaki Y."/>
            <person name="Nishi S."/>
            <person name="Hori S."/>
            <person name="Arai W."/>
            <person name="Tsubouchi T."/>
            <person name="Morono Y."/>
            <person name="Uchiyama I."/>
            <person name="Ito T."/>
            <person name="Fujiyama A."/>
            <person name="Inagaki F."/>
            <person name="Takami H."/>
        </authorList>
    </citation>
    <scope>NUCLEOTIDE SEQUENCE</scope>
    <source>
        <strain evidence="2">Expedition CK06-06</strain>
    </source>
</reference>
<dbReference type="InterPro" id="IPR001709">
    <property type="entry name" value="Flavoprot_Pyr_Nucl_cyt_Rdtase"/>
</dbReference>
<dbReference type="PRINTS" id="PR00410">
    <property type="entry name" value="PHEHYDRXLASE"/>
</dbReference>
<dbReference type="Gene3D" id="3.40.50.80">
    <property type="entry name" value="Nucleotide-binding domain of ferredoxin-NADP reductase (FNR) module"/>
    <property type="match status" value="1"/>
</dbReference>
<evidence type="ECO:0000259" key="1">
    <source>
        <dbReference type="PROSITE" id="PS51384"/>
    </source>
</evidence>
<proteinExistence type="predicted"/>
<feature type="domain" description="FAD-binding FR-type" evidence="1">
    <location>
        <begin position="4"/>
        <end position="101"/>
    </location>
</feature>
<dbReference type="AlphaFoldDB" id="X1KU65"/>
<dbReference type="CDD" id="cd06221">
    <property type="entry name" value="sulfite_reductase_like"/>
    <property type="match status" value="1"/>
</dbReference>
<dbReference type="InterPro" id="IPR001433">
    <property type="entry name" value="OxRdtase_FAD/NAD-bd"/>
</dbReference>
<dbReference type="InterPro" id="IPR017938">
    <property type="entry name" value="Riboflavin_synthase-like_b-brl"/>
</dbReference>
<sequence length="178" mass="19777">MTIYKPEIAKINRIEKLTKTESLLDIELLSGKSLGHQPGQFVEVSVFGVGEAPISISSAPSDLAPFQLCVRAIGNVTSAMCSKKPGDKIGIRGPFGKGFELKHFKGKDILFVAGGLGLAPLRSLIWSVLKSRKDYGKVYILYGAKRPQELLFKEELKNWKERKDVEYHVTVDVGDEKW</sequence>
<name>X1KU65_9ZZZZ</name>
<dbReference type="SUPFAM" id="SSF52343">
    <property type="entry name" value="Ferredoxin reductase-like, C-terminal NADP-linked domain"/>
    <property type="match status" value="1"/>
</dbReference>